<dbReference type="InterPro" id="IPR002829">
    <property type="entry name" value="DUF116"/>
</dbReference>
<proteinExistence type="predicted"/>
<name>A0A0W8EB27_9ZZZZ</name>
<gene>
    <name evidence="2" type="ORF">ASZ90_016876</name>
</gene>
<comment type="caution">
    <text evidence="2">The sequence shown here is derived from an EMBL/GenBank/DDBJ whole genome shotgun (WGS) entry which is preliminary data.</text>
</comment>
<evidence type="ECO:0000256" key="1">
    <source>
        <dbReference type="SAM" id="Phobius"/>
    </source>
</evidence>
<accession>A0A0W8EB27</accession>
<dbReference type="PANTHER" id="PTHR43801:SF1">
    <property type="entry name" value="POLYPRENYL SYNTHETASE"/>
    <property type="match status" value="1"/>
</dbReference>
<feature type="transmembrane region" description="Helical" evidence="1">
    <location>
        <begin position="28"/>
        <end position="56"/>
    </location>
</feature>
<keyword evidence="1" id="KW-1133">Transmembrane helix</keyword>
<dbReference type="EMBL" id="LNQE01001781">
    <property type="protein sequence ID" value="KUG05692.1"/>
    <property type="molecule type" value="Genomic_DNA"/>
</dbReference>
<reference evidence="2" key="1">
    <citation type="journal article" date="2015" name="Proc. Natl. Acad. Sci. U.S.A.">
        <title>Networks of energetic and metabolic interactions define dynamics in microbial communities.</title>
        <authorList>
            <person name="Embree M."/>
            <person name="Liu J.K."/>
            <person name="Al-Bassam M.M."/>
            <person name="Zengler K."/>
        </authorList>
    </citation>
    <scope>NUCLEOTIDE SEQUENCE</scope>
</reference>
<evidence type="ECO:0008006" key="3">
    <source>
        <dbReference type="Google" id="ProtNLM"/>
    </source>
</evidence>
<dbReference type="AlphaFoldDB" id="A0A0W8EB27"/>
<keyword evidence="1" id="KW-0812">Transmembrane</keyword>
<protein>
    <recommendedName>
        <fullName evidence="3">DUF116 domain-containing protein</fullName>
    </recommendedName>
</protein>
<dbReference type="PIRSF" id="PIRSF006594">
    <property type="entry name" value="UCP006594"/>
    <property type="match status" value="1"/>
</dbReference>
<keyword evidence="1" id="KW-0472">Membrane</keyword>
<dbReference type="PANTHER" id="PTHR43801">
    <property type="entry name" value="NUCLEOTIDE-BINDING PROTEIN-RELATED"/>
    <property type="match status" value="1"/>
</dbReference>
<sequence length="255" mass="28358">MRENAGLYKIPGYLSLRMDVPVELINQFVFLVGEVTILVLLGSIVFAILVVILILLSIRRGSIIFPTLIKSGMVLTEGLVKALFRLFGLEDNQVHAFFIQLHNSMNRKAFEAIPVEERALFLPQCLRSSKCPAHLTPEGLKCKRCGLCMIGSWLPVFEQMGYQVFSVPGSSFIKRMVKKYHPKAIIGVGCLGEVKEGLEMSDKLGLVSMGVVTLKEGCVETLVEWDDVFEIIKLGVDPARIPWDLVPIPKTDPLS</sequence>
<dbReference type="Pfam" id="PF01976">
    <property type="entry name" value="DUF116"/>
    <property type="match status" value="1"/>
</dbReference>
<evidence type="ECO:0000313" key="2">
    <source>
        <dbReference type="EMBL" id="KUG05692.1"/>
    </source>
</evidence>
<organism evidence="2">
    <name type="scientific">hydrocarbon metagenome</name>
    <dbReference type="NCBI Taxonomy" id="938273"/>
    <lineage>
        <taxon>unclassified sequences</taxon>
        <taxon>metagenomes</taxon>
        <taxon>ecological metagenomes</taxon>
    </lineage>
</organism>